<accession>A0A840UPB1</accession>
<evidence type="ECO:0000313" key="3">
    <source>
        <dbReference type="EMBL" id="MBB5336548.1"/>
    </source>
</evidence>
<keyword evidence="2" id="KW-0472">Membrane</keyword>
<evidence type="ECO:0000256" key="2">
    <source>
        <dbReference type="SAM" id="Phobius"/>
    </source>
</evidence>
<feature type="transmembrane region" description="Helical" evidence="2">
    <location>
        <begin position="5"/>
        <end position="22"/>
    </location>
</feature>
<keyword evidence="2" id="KW-1133">Transmembrane helix</keyword>
<organism evidence="3 4">
    <name type="scientific">Pectinatus brassicae</name>
    <dbReference type="NCBI Taxonomy" id="862415"/>
    <lineage>
        <taxon>Bacteria</taxon>
        <taxon>Bacillati</taxon>
        <taxon>Bacillota</taxon>
        <taxon>Negativicutes</taxon>
        <taxon>Selenomonadales</taxon>
        <taxon>Selenomonadaceae</taxon>
        <taxon>Pectinatus</taxon>
    </lineage>
</organism>
<protein>
    <submittedName>
        <fullName evidence="3">Uncharacterized protein</fullName>
    </submittedName>
</protein>
<evidence type="ECO:0000256" key="1">
    <source>
        <dbReference type="SAM" id="Coils"/>
    </source>
</evidence>
<keyword evidence="4" id="KW-1185">Reference proteome</keyword>
<reference evidence="3 4" key="1">
    <citation type="submission" date="2020-08" db="EMBL/GenBank/DDBJ databases">
        <title>Genomic Encyclopedia of Type Strains, Phase IV (KMG-IV): sequencing the most valuable type-strain genomes for metagenomic binning, comparative biology and taxonomic classification.</title>
        <authorList>
            <person name="Goeker M."/>
        </authorList>
    </citation>
    <scope>NUCLEOTIDE SEQUENCE [LARGE SCALE GENOMIC DNA]</scope>
    <source>
        <strain evidence="3 4">DSM 24661</strain>
    </source>
</reference>
<comment type="caution">
    <text evidence="3">The sequence shown here is derived from an EMBL/GenBank/DDBJ whole genome shotgun (WGS) entry which is preliminary data.</text>
</comment>
<dbReference type="Proteomes" id="UP000559117">
    <property type="component" value="Unassembled WGS sequence"/>
</dbReference>
<gene>
    <name evidence="3" type="ORF">HNR32_001698</name>
</gene>
<dbReference type="EMBL" id="JACHFH010000019">
    <property type="protein sequence ID" value="MBB5336548.1"/>
    <property type="molecule type" value="Genomic_DNA"/>
</dbReference>
<sequence length="215" mass="24108">MFTEILGIIIIIGIVLVLIIRHNSANIVPDDNVQTGTAANHFKRELEVTGNEILQRIDQKIDELEMVIATADKKLENLKIYSALLAEYENKKTLTMPQEASNIKAKNFDKVLAAAEKNEYGGSIDIVAPNDEAMLYSELLENKTAVKKNRPEMTKDKSAVIKNNKDRHDLSQMAQSVYALLDKNMTAEEISRQLSVGRGAIDMIAKMYKNDKKSK</sequence>
<keyword evidence="2" id="KW-0812">Transmembrane</keyword>
<name>A0A840UPB1_9FIRM</name>
<dbReference type="AlphaFoldDB" id="A0A840UPB1"/>
<evidence type="ECO:0000313" key="4">
    <source>
        <dbReference type="Proteomes" id="UP000559117"/>
    </source>
</evidence>
<feature type="coiled-coil region" evidence="1">
    <location>
        <begin position="54"/>
        <end position="91"/>
    </location>
</feature>
<keyword evidence="1" id="KW-0175">Coiled coil</keyword>
<dbReference type="RefSeq" id="WP_183861574.1">
    <property type="nucleotide sequence ID" value="NZ_JACHFH010000019.1"/>
</dbReference>
<proteinExistence type="predicted"/>